<dbReference type="Pfam" id="PF12680">
    <property type="entry name" value="SnoaL_2"/>
    <property type="match status" value="1"/>
</dbReference>
<keyword evidence="4" id="KW-1185">Reference proteome</keyword>
<feature type="domain" description="SnoaL-like" evidence="1">
    <location>
        <begin position="345"/>
        <end position="454"/>
    </location>
</feature>
<reference evidence="3 4" key="2">
    <citation type="submission" date="2019-08" db="EMBL/GenBank/DDBJ databases">
        <title>Jejuicoccus antrihumi gen. nov., sp. nov., a new member of the family Dermacoccaceae isolated from a cave.</title>
        <authorList>
            <person name="Schumann P."/>
            <person name="Kim I.S."/>
        </authorList>
    </citation>
    <scope>NUCLEOTIDE SEQUENCE [LARGE SCALE GENOMIC DNA]</scope>
    <source>
        <strain evidence="3 4">C5-26</strain>
    </source>
</reference>
<evidence type="ECO:0000259" key="1">
    <source>
        <dbReference type="Pfam" id="PF12680"/>
    </source>
</evidence>
<dbReference type="EMBL" id="VCQV01000073">
    <property type="protein sequence ID" value="TWP32467.1"/>
    <property type="molecule type" value="Genomic_DNA"/>
</dbReference>
<organism evidence="3 4">
    <name type="scientific">Leekyejoonella antrihumi</name>
    <dbReference type="NCBI Taxonomy" id="1660198"/>
    <lineage>
        <taxon>Bacteria</taxon>
        <taxon>Bacillati</taxon>
        <taxon>Actinomycetota</taxon>
        <taxon>Actinomycetes</taxon>
        <taxon>Micrococcales</taxon>
        <taxon>Dermacoccaceae</taxon>
        <taxon>Leekyejoonella</taxon>
    </lineage>
</organism>
<dbReference type="SUPFAM" id="SSF54427">
    <property type="entry name" value="NTF2-like"/>
    <property type="match status" value="1"/>
</dbReference>
<name>A0A563DQF6_9MICO</name>
<reference evidence="3 4" key="1">
    <citation type="submission" date="2019-05" db="EMBL/GenBank/DDBJ databases">
        <authorList>
            <person name="Lee S.D."/>
        </authorList>
    </citation>
    <scope>NUCLEOTIDE SEQUENCE [LARGE SCALE GENOMIC DNA]</scope>
    <source>
        <strain evidence="3 4">C5-26</strain>
    </source>
</reference>
<dbReference type="InterPro" id="IPR051604">
    <property type="entry name" value="Ergot_Alk_Oxidoreductase"/>
</dbReference>
<evidence type="ECO:0000313" key="3">
    <source>
        <dbReference type="EMBL" id="TWP32467.1"/>
    </source>
</evidence>
<dbReference type="Gene3D" id="3.10.450.50">
    <property type="match status" value="1"/>
</dbReference>
<protein>
    <recommendedName>
        <fullName evidence="5">NAD(P)-binding domain-containing protein</fullName>
    </recommendedName>
</protein>
<dbReference type="InterPro" id="IPR016040">
    <property type="entry name" value="NAD(P)-bd_dom"/>
</dbReference>
<dbReference type="OrthoDB" id="3243290at2"/>
<evidence type="ECO:0000259" key="2">
    <source>
        <dbReference type="Pfam" id="PF13460"/>
    </source>
</evidence>
<feature type="domain" description="NAD(P)-binding" evidence="2">
    <location>
        <begin position="45"/>
        <end position="216"/>
    </location>
</feature>
<dbReference type="SUPFAM" id="SSF51735">
    <property type="entry name" value="NAD(P)-binding Rossmann-fold domains"/>
    <property type="match status" value="1"/>
</dbReference>
<evidence type="ECO:0008006" key="5">
    <source>
        <dbReference type="Google" id="ProtNLM"/>
    </source>
</evidence>
<gene>
    <name evidence="3" type="ORF">FGL98_24125</name>
</gene>
<proteinExistence type="predicted"/>
<dbReference type="Gene3D" id="3.90.25.10">
    <property type="entry name" value="UDP-galactose 4-epimerase, domain 1"/>
    <property type="match status" value="1"/>
</dbReference>
<dbReference type="AlphaFoldDB" id="A0A563DQF6"/>
<dbReference type="InterPro" id="IPR036291">
    <property type="entry name" value="NAD(P)-bd_dom_sf"/>
</dbReference>
<evidence type="ECO:0000313" key="4">
    <source>
        <dbReference type="Proteomes" id="UP000320244"/>
    </source>
</evidence>
<dbReference type="InterPro" id="IPR037401">
    <property type="entry name" value="SnoaL-like"/>
</dbReference>
<dbReference type="PANTHER" id="PTHR43162">
    <property type="match status" value="1"/>
</dbReference>
<dbReference type="Proteomes" id="UP000320244">
    <property type="component" value="Unassembled WGS sequence"/>
</dbReference>
<dbReference type="PANTHER" id="PTHR43162:SF1">
    <property type="entry name" value="PRESTALK A DIFFERENTIATION PROTEIN A"/>
    <property type="match status" value="1"/>
</dbReference>
<dbReference type="Gene3D" id="3.40.50.720">
    <property type="entry name" value="NAD(P)-binding Rossmann-like Domain"/>
    <property type="match status" value="1"/>
</dbReference>
<dbReference type="Pfam" id="PF13460">
    <property type="entry name" value="NAD_binding_10"/>
    <property type="match status" value="1"/>
</dbReference>
<dbReference type="InterPro" id="IPR032710">
    <property type="entry name" value="NTF2-like_dom_sf"/>
</dbReference>
<accession>A0A563DQF6</accession>
<comment type="caution">
    <text evidence="3">The sequence shown here is derived from an EMBL/GenBank/DDBJ whole genome shotgun (WGS) entry which is preliminary data.</text>
</comment>
<sequence>MREALPLSAVIRCPSNSVHLPAGIRRQCTTTTRTTIAMSQILVIGASGKTGRHVVTGLITRGATVRAASRTPEKLDLEEVYRVRFDWHDESTWGPAIEGIEGVYLVKPESADVVEVVGRFLEEVKTAGVVRVVLLSEGATQTRPDHIAERHVERVVEASDLEWTILRPSWYMDDLVDEDFFGTMIRNDRVIVMTTGGSATAWIDARDIAEVAAEILVNGGAARQALNLTGPEALTLDQLAKRITATAGPVEGVEESVAEAQKRMRADGLDEGFVTYITRISESIVEGNTAIVTGEVARVTARPPRNIDTFLAEHESQLRPSGKVRSETHAEQALRCARNNEALFRRQISAWAGNKIDDLVDCYASSIVYRDMPFPDEPISGKAAFREHMKGYNALFADGQVEVELVTLTASGTNVVGELRCHARYVGPGAPEEGAPVSWYATLIDTVVDGEIVSEHAYFDPATFDRAVQQVTS</sequence>